<dbReference type="Proteomes" id="UP000221020">
    <property type="component" value="Unassembled WGS sequence"/>
</dbReference>
<name>A0AA91VFR0_9BACI</name>
<comment type="caution">
    <text evidence="1">The sequence shown here is derived from an EMBL/GenBank/DDBJ whole genome shotgun (WGS) entry which is preliminary data.</text>
</comment>
<dbReference type="AlphaFoldDB" id="A0AA91VFR0"/>
<sequence length="54" mass="6079">MKKEIDVTNNKIYIVKDGNVCPIDPPASGYGEQVAIWQNGKVVRVDTKFTEKIK</sequence>
<dbReference type="EMBL" id="NVOR01000007">
    <property type="protein sequence ID" value="PED84330.1"/>
    <property type="molecule type" value="Genomic_DNA"/>
</dbReference>
<gene>
    <name evidence="1" type="ORF">CON65_02545</name>
</gene>
<dbReference type="Pfam" id="PF13128">
    <property type="entry name" value="DUF3954"/>
    <property type="match status" value="1"/>
</dbReference>
<organism evidence="1 2">
    <name type="scientific">Bacillus pseudomycoides</name>
    <dbReference type="NCBI Taxonomy" id="64104"/>
    <lineage>
        <taxon>Bacteria</taxon>
        <taxon>Bacillati</taxon>
        <taxon>Bacillota</taxon>
        <taxon>Bacilli</taxon>
        <taxon>Bacillales</taxon>
        <taxon>Bacillaceae</taxon>
        <taxon>Bacillus</taxon>
        <taxon>Bacillus cereus group</taxon>
    </lineage>
</organism>
<reference evidence="1 2" key="1">
    <citation type="submission" date="2017-09" db="EMBL/GenBank/DDBJ databases">
        <title>Large-scale bioinformatics analysis of Bacillus genomes uncovers conserved roles of natural products in bacterial physiology.</title>
        <authorList>
            <consortium name="Agbiome Team Llc"/>
            <person name="Bleich R.M."/>
            <person name="Grubbs K.J."/>
            <person name="Santa Maria K.C."/>
            <person name="Allen S.E."/>
            <person name="Farag S."/>
            <person name="Shank E.A."/>
            <person name="Bowers A."/>
        </authorList>
    </citation>
    <scope>NUCLEOTIDE SEQUENCE [LARGE SCALE GENOMIC DNA]</scope>
    <source>
        <strain evidence="1 2">AFS092012</strain>
    </source>
</reference>
<accession>A0AA91VFR0</accession>
<protein>
    <submittedName>
        <fullName evidence="1">DUF3954 domain-containing protein</fullName>
    </submittedName>
</protein>
<dbReference type="RefSeq" id="WP_097963135.1">
    <property type="nucleotide sequence ID" value="NZ_NVOR01000007.1"/>
</dbReference>
<dbReference type="InterPro" id="IPR025017">
    <property type="entry name" value="DUF3954"/>
</dbReference>
<evidence type="ECO:0000313" key="1">
    <source>
        <dbReference type="EMBL" id="PED84330.1"/>
    </source>
</evidence>
<evidence type="ECO:0000313" key="2">
    <source>
        <dbReference type="Proteomes" id="UP000221020"/>
    </source>
</evidence>
<proteinExistence type="predicted"/>